<dbReference type="Proteomes" id="UP000189462">
    <property type="component" value="Unassembled WGS sequence"/>
</dbReference>
<keyword evidence="3" id="KW-1185">Reference proteome</keyword>
<proteinExistence type="predicted"/>
<keyword evidence="1" id="KW-0812">Transmembrane</keyword>
<comment type="caution">
    <text evidence="2">The sequence shown here is derived from an EMBL/GenBank/DDBJ whole genome shotgun (WGS) entry which is preliminary data.</text>
</comment>
<organism evidence="2 3">
    <name type="scientific">Thioalkalivibrio denitrificans</name>
    <dbReference type="NCBI Taxonomy" id="108003"/>
    <lineage>
        <taxon>Bacteria</taxon>
        <taxon>Pseudomonadati</taxon>
        <taxon>Pseudomonadota</taxon>
        <taxon>Gammaproteobacteria</taxon>
        <taxon>Chromatiales</taxon>
        <taxon>Ectothiorhodospiraceae</taxon>
        <taxon>Thioalkalivibrio</taxon>
    </lineage>
</organism>
<reference evidence="2 3" key="1">
    <citation type="submission" date="2017-02" db="EMBL/GenBank/DDBJ databases">
        <title>Genomic diversity within the haloalkaliphilic genus Thioalkalivibrio.</title>
        <authorList>
            <person name="Ahn A.-C."/>
            <person name="Meier-Kolthoff J."/>
            <person name="Overmars L."/>
            <person name="Richter M."/>
            <person name="Woyke T."/>
            <person name="Sorokin D.Y."/>
            <person name="Muyzer G."/>
        </authorList>
    </citation>
    <scope>NUCLEOTIDE SEQUENCE [LARGE SCALE GENOMIC DNA]</scope>
    <source>
        <strain evidence="2 3">ALJD</strain>
    </source>
</reference>
<feature type="transmembrane region" description="Helical" evidence="1">
    <location>
        <begin position="33"/>
        <end position="53"/>
    </location>
</feature>
<name>A0A1V3NUQ7_9GAMM</name>
<feature type="transmembrane region" description="Helical" evidence="1">
    <location>
        <begin position="74"/>
        <end position="94"/>
    </location>
</feature>
<dbReference type="STRING" id="108003.B1C78_00300"/>
<gene>
    <name evidence="2" type="ORF">B1C78_00300</name>
</gene>
<dbReference type="AlphaFoldDB" id="A0A1V3NUQ7"/>
<dbReference type="EMBL" id="MVBK01000001">
    <property type="protein sequence ID" value="OOG28820.1"/>
    <property type="molecule type" value="Genomic_DNA"/>
</dbReference>
<evidence type="ECO:0000256" key="1">
    <source>
        <dbReference type="SAM" id="Phobius"/>
    </source>
</evidence>
<keyword evidence="1" id="KW-1133">Transmembrane helix</keyword>
<keyword evidence="1" id="KW-0472">Membrane</keyword>
<accession>A0A1V3NUQ7</accession>
<sequence length="99" mass="11355">MPVLAGLSAAVAWHLFEDPSTIRDRLASAQTGFFIWRMACIALIVGLWPWWVALFARRATPELRRKLVSYRWRLLAWLVILEMVLAQNIAGLFIEALFA</sequence>
<evidence type="ECO:0000313" key="2">
    <source>
        <dbReference type="EMBL" id="OOG28820.1"/>
    </source>
</evidence>
<evidence type="ECO:0000313" key="3">
    <source>
        <dbReference type="Proteomes" id="UP000189462"/>
    </source>
</evidence>
<protein>
    <submittedName>
        <fullName evidence="2">Uncharacterized protein</fullName>
    </submittedName>
</protein>